<keyword evidence="3" id="KW-0812">Transmembrane</keyword>
<dbReference type="InterPro" id="IPR036770">
    <property type="entry name" value="Ankyrin_rpt-contain_sf"/>
</dbReference>
<evidence type="ECO:0000256" key="1">
    <source>
        <dbReference type="ARBA" id="ARBA00022737"/>
    </source>
</evidence>
<accession>A0ABQ1Z6T0</accession>
<keyword evidence="5" id="KW-1185">Reference proteome</keyword>
<dbReference type="SUPFAM" id="SSF48403">
    <property type="entry name" value="Ankyrin repeat"/>
    <property type="match status" value="1"/>
</dbReference>
<organism evidence="4 5">
    <name type="scientific">Dyadobacter endophyticus</name>
    <dbReference type="NCBI Taxonomy" id="1749036"/>
    <lineage>
        <taxon>Bacteria</taxon>
        <taxon>Pseudomonadati</taxon>
        <taxon>Bacteroidota</taxon>
        <taxon>Cytophagia</taxon>
        <taxon>Cytophagales</taxon>
        <taxon>Spirosomataceae</taxon>
        <taxon>Dyadobacter</taxon>
    </lineage>
</organism>
<evidence type="ECO:0000256" key="2">
    <source>
        <dbReference type="ARBA" id="ARBA00023043"/>
    </source>
</evidence>
<dbReference type="Proteomes" id="UP000600214">
    <property type="component" value="Unassembled WGS sequence"/>
</dbReference>
<dbReference type="PANTHER" id="PTHR24189:SF71">
    <property type="entry name" value="ANKYRIN REPEAT DOMAIN 39"/>
    <property type="match status" value="1"/>
</dbReference>
<keyword evidence="2" id="KW-0040">ANK repeat</keyword>
<protein>
    <recommendedName>
        <fullName evidence="6">Ankyrin repeat-containing protein</fullName>
    </recommendedName>
</protein>
<sequence>MKTITLANWCLLGLYTAFLIGLLLFSRSGSTDDRLATAYIVLLFIPLGILAAINLLPFQFTRIAVLVLCVTPPVTALLMLITSPIIGKWKTATWARESAELADGSYYFKDDQRRKLAMSIVALDAEQLAEDLKQPIPTLNQTAREQVTLLDFAAMQGLEADTVRLIACLEVLLKNGAKIDNGDPAHTPTHFLVRGYSPALLKWFLENGADANARTAGKGIPLLFDVVCGENSEPARLQKAERVRMLLEHGADPNAKIPKADELTLESSILLTAADLELWMICDMLIEAGADIHYQTPGGSTIASSVGYQIKNHHSWGKTPPDDLVKLAKRLNLPVASGTPQ</sequence>
<dbReference type="PANTHER" id="PTHR24189">
    <property type="entry name" value="MYOTROPHIN"/>
    <property type="match status" value="1"/>
</dbReference>
<keyword evidence="1" id="KW-0677">Repeat</keyword>
<dbReference type="InterPro" id="IPR050745">
    <property type="entry name" value="Multifunctional_regulatory"/>
</dbReference>
<evidence type="ECO:0008006" key="6">
    <source>
        <dbReference type="Google" id="ProtNLM"/>
    </source>
</evidence>
<name>A0ABQ1Z6T0_9BACT</name>
<feature type="transmembrane region" description="Helical" evidence="3">
    <location>
        <begin position="63"/>
        <end position="86"/>
    </location>
</feature>
<comment type="caution">
    <text evidence="4">The sequence shown here is derived from an EMBL/GenBank/DDBJ whole genome shotgun (WGS) entry which is preliminary data.</text>
</comment>
<feature type="transmembrane region" description="Helical" evidence="3">
    <location>
        <begin position="6"/>
        <end position="25"/>
    </location>
</feature>
<evidence type="ECO:0000313" key="4">
    <source>
        <dbReference type="EMBL" id="GGH49273.1"/>
    </source>
</evidence>
<dbReference type="Gene3D" id="1.25.40.20">
    <property type="entry name" value="Ankyrin repeat-containing domain"/>
    <property type="match status" value="1"/>
</dbReference>
<evidence type="ECO:0000313" key="5">
    <source>
        <dbReference type="Proteomes" id="UP000600214"/>
    </source>
</evidence>
<gene>
    <name evidence="4" type="ORF">GCM10007423_51150</name>
</gene>
<evidence type="ECO:0000256" key="3">
    <source>
        <dbReference type="SAM" id="Phobius"/>
    </source>
</evidence>
<proteinExistence type="predicted"/>
<keyword evidence="3" id="KW-1133">Transmembrane helix</keyword>
<reference evidence="5" key="1">
    <citation type="journal article" date="2019" name="Int. J. Syst. Evol. Microbiol.">
        <title>The Global Catalogue of Microorganisms (GCM) 10K type strain sequencing project: providing services to taxonomists for standard genome sequencing and annotation.</title>
        <authorList>
            <consortium name="The Broad Institute Genomics Platform"/>
            <consortium name="The Broad Institute Genome Sequencing Center for Infectious Disease"/>
            <person name="Wu L."/>
            <person name="Ma J."/>
        </authorList>
    </citation>
    <scope>NUCLEOTIDE SEQUENCE [LARGE SCALE GENOMIC DNA]</scope>
    <source>
        <strain evidence="5">CGMCC 1.15288</strain>
    </source>
</reference>
<dbReference type="EMBL" id="BMIA01000004">
    <property type="protein sequence ID" value="GGH49273.1"/>
    <property type="molecule type" value="Genomic_DNA"/>
</dbReference>
<feature type="transmembrane region" description="Helical" evidence="3">
    <location>
        <begin position="37"/>
        <end position="57"/>
    </location>
</feature>
<keyword evidence="3" id="KW-0472">Membrane</keyword>
<dbReference type="RefSeq" id="WP_188937773.1">
    <property type="nucleotide sequence ID" value="NZ_BMIA01000004.1"/>
</dbReference>